<evidence type="ECO:0000313" key="2">
    <source>
        <dbReference type="EMBL" id="KAH8084319.1"/>
    </source>
</evidence>
<sequence>MATRRSSAIWVLDRLKSLMGSSADFLLAPDTCLSGSAADPSPVRKGPLYRSLARGLATSRFGDDWVLPHGESDGAGSPVVFFCGCSLRVWITTEKKFQRVAHRENVLSSSASTETNVWNRSLEVTGAPPPTKFNNSRLPGSRLLVLRVLFRATWGNATGKRAGCAASVEDETPAPDAAAARTPTVTSPKVLSQTSSRIRTGVERKEMRWVCGGRRDSVIKRLETEARDGGTRVAVPDLLGKAGAVTVSVEGCYPAFMNMKRLCDPFHDVHIPSCVRSVPGSHPE</sequence>
<feature type="compositionally biased region" description="Polar residues" evidence="1">
    <location>
        <begin position="185"/>
        <end position="196"/>
    </location>
</feature>
<feature type="region of interest" description="Disordered" evidence="1">
    <location>
        <begin position="161"/>
        <end position="196"/>
    </location>
</feature>
<dbReference type="AlphaFoldDB" id="A0A8K0XKP8"/>
<dbReference type="Proteomes" id="UP000813824">
    <property type="component" value="Unassembled WGS sequence"/>
</dbReference>
<feature type="compositionally biased region" description="Low complexity" evidence="1">
    <location>
        <begin position="174"/>
        <end position="184"/>
    </location>
</feature>
<reference evidence="2" key="1">
    <citation type="journal article" date="2021" name="New Phytol.">
        <title>Evolutionary innovations through gain and loss of genes in the ectomycorrhizal Boletales.</title>
        <authorList>
            <person name="Wu G."/>
            <person name="Miyauchi S."/>
            <person name="Morin E."/>
            <person name="Kuo A."/>
            <person name="Drula E."/>
            <person name="Varga T."/>
            <person name="Kohler A."/>
            <person name="Feng B."/>
            <person name="Cao Y."/>
            <person name="Lipzen A."/>
            <person name="Daum C."/>
            <person name="Hundley H."/>
            <person name="Pangilinan J."/>
            <person name="Johnson J."/>
            <person name="Barry K."/>
            <person name="LaButti K."/>
            <person name="Ng V."/>
            <person name="Ahrendt S."/>
            <person name="Min B."/>
            <person name="Choi I.G."/>
            <person name="Park H."/>
            <person name="Plett J.M."/>
            <person name="Magnuson J."/>
            <person name="Spatafora J.W."/>
            <person name="Nagy L.G."/>
            <person name="Henrissat B."/>
            <person name="Grigoriev I.V."/>
            <person name="Yang Z.L."/>
            <person name="Xu J."/>
            <person name="Martin F.M."/>
        </authorList>
    </citation>
    <scope>NUCLEOTIDE SEQUENCE</scope>
    <source>
        <strain evidence="2">KKN 215</strain>
    </source>
</reference>
<gene>
    <name evidence="2" type="ORF">BXZ70DRAFT_910527</name>
</gene>
<accession>A0A8K0XKP8</accession>
<dbReference type="EMBL" id="JAEVFJ010000046">
    <property type="protein sequence ID" value="KAH8084319.1"/>
    <property type="molecule type" value="Genomic_DNA"/>
</dbReference>
<organism evidence="2 3">
    <name type="scientific">Cristinia sonorae</name>
    <dbReference type="NCBI Taxonomy" id="1940300"/>
    <lineage>
        <taxon>Eukaryota</taxon>
        <taxon>Fungi</taxon>
        <taxon>Dikarya</taxon>
        <taxon>Basidiomycota</taxon>
        <taxon>Agaricomycotina</taxon>
        <taxon>Agaricomycetes</taxon>
        <taxon>Agaricomycetidae</taxon>
        <taxon>Agaricales</taxon>
        <taxon>Pleurotineae</taxon>
        <taxon>Stephanosporaceae</taxon>
        <taxon>Cristinia</taxon>
    </lineage>
</organism>
<evidence type="ECO:0000313" key="3">
    <source>
        <dbReference type="Proteomes" id="UP000813824"/>
    </source>
</evidence>
<proteinExistence type="predicted"/>
<keyword evidence="3" id="KW-1185">Reference proteome</keyword>
<protein>
    <submittedName>
        <fullName evidence="2">Uncharacterized protein</fullName>
    </submittedName>
</protein>
<comment type="caution">
    <text evidence="2">The sequence shown here is derived from an EMBL/GenBank/DDBJ whole genome shotgun (WGS) entry which is preliminary data.</text>
</comment>
<evidence type="ECO:0000256" key="1">
    <source>
        <dbReference type="SAM" id="MobiDB-lite"/>
    </source>
</evidence>
<name>A0A8K0XKP8_9AGAR</name>